<dbReference type="AlphaFoldDB" id="A0A3E2XNF4"/>
<gene>
    <name evidence="2" type="ORF">DW747_04615</name>
</gene>
<organism evidence="2 3">
    <name type="scientific">Coprococcus catus</name>
    <dbReference type="NCBI Taxonomy" id="116085"/>
    <lineage>
        <taxon>Bacteria</taxon>
        <taxon>Bacillati</taxon>
        <taxon>Bacillota</taxon>
        <taxon>Clostridia</taxon>
        <taxon>Lachnospirales</taxon>
        <taxon>Lachnospiraceae</taxon>
        <taxon>Coprococcus</taxon>
    </lineage>
</organism>
<evidence type="ECO:0000313" key="2">
    <source>
        <dbReference type="EMBL" id="RGC49238.1"/>
    </source>
</evidence>
<comment type="caution">
    <text evidence="2">The sequence shown here is derived from an EMBL/GenBank/DDBJ whole genome shotgun (WGS) entry which is preliminary data.</text>
</comment>
<name>A0A3E2XNF4_9FIRM</name>
<evidence type="ECO:0000259" key="1">
    <source>
        <dbReference type="Pfam" id="PF14192"/>
    </source>
</evidence>
<reference evidence="2 3" key="1">
    <citation type="submission" date="2018-08" db="EMBL/GenBank/DDBJ databases">
        <title>A genome reference for cultivated species of the human gut microbiota.</title>
        <authorList>
            <person name="Zou Y."/>
            <person name="Xue W."/>
            <person name="Luo G."/>
        </authorList>
    </citation>
    <scope>NUCLEOTIDE SEQUENCE [LARGE SCALE GENOMIC DNA]</scope>
    <source>
        <strain evidence="2 3">AM28-39</strain>
    </source>
</reference>
<dbReference type="OrthoDB" id="9813511at2"/>
<dbReference type="InterPro" id="IPR025463">
    <property type="entry name" value="DUF4314"/>
</dbReference>
<proteinExistence type="predicted"/>
<dbReference type="Pfam" id="PF14192">
    <property type="entry name" value="DUF4314"/>
    <property type="match status" value="1"/>
</dbReference>
<sequence>MFFPPRNIVESVKKEYPSGTRVELVSMNDPYRDMPTGTRGTVACVDDTGTIHVAWDNGCHLGVVYGEDSCRKLHTIKTICYGKEETWDCKEDAVAFFLQAVAGSEGAECERYTKILTDLAMGMDICTDGE</sequence>
<evidence type="ECO:0000313" key="3">
    <source>
        <dbReference type="Proteomes" id="UP000261231"/>
    </source>
</evidence>
<keyword evidence="3" id="KW-1185">Reference proteome</keyword>
<accession>A0A3E2XNF4</accession>
<feature type="domain" description="DUF4314" evidence="1">
    <location>
        <begin position="7"/>
        <end position="73"/>
    </location>
</feature>
<dbReference type="RefSeq" id="WP_117539131.1">
    <property type="nucleotide sequence ID" value="NZ_QVFD01000003.1"/>
</dbReference>
<dbReference type="EMBL" id="QVFD01000003">
    <property type="protein sequence ID" value="RGC49238.1"/>
    <property type="molecule type" value="Genomic_DNA"/>
</dbReference>
<dbReference type="Proteomes" id="UP000261231">
    <property type="component" value="Unassembled WGS sequence"/>
</dbReference>
<protein>
    <submittedName>
        <fullName evidence="2">DUF4314 domain-containing protein</fullName>
    </submittedName>
</protein>